<reference evidence="3" key="1">
    <citation type="submission" date="2009-09" db="EMBL/GenBank/DDBJ databases">
        <authorList>
            <person name="Weinstock G."/>
            <person name="Sodergren E."/>
            <person name="Clifton S."/>
            <person name="Fulton L."/>
            <person name="Fulton B."/>
            <person name="Courtney L."/>
            <person name="Fronick C."/>
            <person name="Harrison M."/>
            <person name="Strong C."/>
            <person name="Farmer C."/>
            <person name="Delahaunty K."/>
            <person name="Markovic C."/>
            <person name="Hall O."/>
            <person name="Minx P."/>
            <person name="Tomlinson C."/>
            <person name="Mitreva M."/>
            <person name="Nelson J."/>
            <person name="Hou S."/>
            <person name="Wollam A."/>
            <person name="Pepin K.H."/>
            <person name="Johnson M."/>
            <person name="Bhonagiri V."/>
            <person name="Nash W.E."/>
            <person name="Warren W."/>
            <person name="Chinwalla A."/>
            <person name="Mardis E.R."/>
            <person name="Wilson R.K."/>
        </authorList>
    </citation>
    <scope>NUCLEOTIDE SEQUENCE [LARGE SCALE GENOMIC DNA]</scope>
    <source>
        <strain evidence="3">DSM 15470</strain>
    </source>
</reference>
<dbReference type="Proteomes" id="UP000004736">
    <property type="component" value="Unassembled WGS sequence"/>
</dbReference>
<sequence length="169" mass="19306">MRTIKNHAILFVIGLTISTGAFSLSGNTAAAEEPPQMRDYRLSLFQSGTPAVPERKIFSQKQESPCIKKSDHQPMKGGDAEEEWRLCNDSPESRERHGKDGWKPMKDPDNNRFPPAGHGKKVSKHESRTDDSCPYLLKKHDSDVSRHEKYTPKHGWHHKDHEVQGWEKP</sequence>
<evidence type="ECO:0000313" key="3">
    <source>
        <dbReference type="EMBL" id="EEW97875.1"/>
    </source>
</evidence>
<accession>C9LQN9</accession>
<keyword evidence="4" id="KW-1185">Reference proteome</keyword>
<feature type="region of interest" description="Disordered" evidence="1">
    <location>
        <begin position="51"/>
        <end position="169"/>
    </location>
</feature>
<comment type="caution">
    <text evidence="3">The sequence shown here is derived from an EMBL/GenBank/DDBJ whole genome shotgun (WGS) entry which is preliminary data.</text>
</comment>
<feature type="compositionally biased region" description="Basic and acidic residues" evidence="1">
    <location>
        <begin position="83"/>
        <end position="110"/>
    </location>
</feature>
<feature type="signal peptide" evidence="2">
    <location>
        <begin position="1"/>
        <end position="30"/>
    </location>
</feature>
<feature type="chain" id="PRO_5002999421" evidence="2">
    <location>
        <begin position="31"/>
        <end position="169"/>
    </location>
</feature>
<dbReference type="HOGENOM" id="CLU_1575979_0_0_9"/>
<evidence type="ECO:0000256" key="1">
    <source>
        <dbReference type="SAM" id="MobiDB-lite"/>
    </source>
</evidence>
<dbReference type="RefSeq" id="WP_007070806.1">
    <property type="nucleotide sequence ID" value="NZ_GG698602.1"/>
</dbReference>
<feature type="compositionally biased region" description="Basic and acidic residues" evidence="1">
    <location>
        <begin position="138"/>
        <end position="151"/>
    </location>
</feature>
<dbReference type="AlphaFoldDB" id="C9LQN9"/>
<name>C9LQN9_9FIRM</name>
<dbReference type="EMBL" id="ACIM02000001">
    <property type="protein sequence ID" value="EEW97875.1"/>
    <property type="molecule type" value="Genomic_DNA"/>
</dbReference>
<evidence type="ECO:0000313" key="4">
    <source>
        <dbReference type="Proteomes" id="UP000004736"/>
    </source>
</evidence>
<dbReference type="GeneID" id="78278352"/>
<proteinExistence type="predicted"/>
<feature type="compositionally biased region" description="Basic and acidic residues" evidence="1">
    <location>
        <begin position="159"/>
        <end position="169"/>
    </location>
</feature>
<organism evidence="3 4">
    <name type="scientific">Dialister invisus DSM 15470</name>
    <dbReference type="NCBI Taxonomy" id="592028"/>
    <lineage>
        <taxon>Bacteria</taxon>
        <taxon>Bacillati</taxon>
        <taxon>Bacillota</taxon>
        <taxon>Negativicutes</taxon>
        <taxon>Veillonellales</taxon>
        <taxon>Veillonellaceae</taxon>
        <taxon>Dialister</taxon>
    </lineage>
</organism>
<dbReference type="STRING" id="592028.GCWU000321_01871"/>
<evidence type="ECO:0000256" key="2">
    <source>
        <dbReference type="SAM" id="SignalP"/>
    </source>
</evidence>
<gene>
    <name evidence="3" type="ORF">GCWU000321_01871</name>
</gene>
<keyword evidence="2" id="KW-0732">Signal</keyword>
<protein>
    <submittedName>
        <fullName evidence="3">Uncharacterized protein</fullName>
    </submittedName>
</protein>